<name>A0A7R9SVH7_9CHLO</name>
<dbReference type="EMBL" id="HBDV01000803">
    <property type="protein sequence ID" value="CAD8216239.1"/>
    <property type="molecule type" value="Transcribed_RNA"/>
</dbReference>
<accession>A0A7R9SVH7</accession>
<keyword evidence="1" id="KW-0472">Membrane</keyword>
<evidence type="ECO:0000313" key="2">
    <source>
        <dbReference type="EMBL" id="CAD8216239.1"/>
    </source>
</evidence>
<keyword evidence="1" id="KW-1133">Transmembrane helix</keyword>
<sequence length="131" mass="14705">MDAKNQPQAQAEALYMGISLRNWGIINGLLLLLYVCVALFYAALLTIAVEARGTEFIKLPSEYFGDFDRENYYQGFGSVIDEKVPLTPWVWFKECKDNAIVDETAYVCTPACDNLIYGDCHSECATECVLP</sequence>
<protein>
    <submittedName>
        <fullName evidence="2">Uncharacterized protein</fullName>
    </submittedName>
</protein>
<proteinExistence type="predicted"/>
<dbReference type="AlphaFoldDB" id="A0A7R9SVH7"/>
<reference evidence="2" key="1">
    <citation type="submission" date="2021-01" db="EMBL/GenBank/DDBJ databases">
        <authorList>
            <person name="Corre E."/>
            <person name="Pelletier E."/>
            <person name="Niang G."/>
            <person name="Scheremetjew M."/>
            <person name="Finn R."/>
            <person name="Kale V."/>
            <person name="Holt S."/>
            <person name="Cochrane G."/>
            <person name="Meng A."/>
            <person name="Brown T."/>
            <person name="Cohen L."/>
        </authorList>
    </citation>
    <scope>NUCLEOTIDE SEQUENCE</scope>
    <source>
        <strain evidence="2">CCMP720</strain>
    </source>
</reference>
<keyword evidence="1" id="KW-0812">Transmembrane</keyword>
<organism evidence="2">
    <name type="scientific">Polyblepharides amylifera</name>
    <dbReference type="NCBI Taxonomy" id="1486889"/>
    <lineage>
        <taxon>Eukaryota</taxon>
        <taxon>Viridiplantae</taxon>
        <taxon>Chlorophyta</taxon>
        <taxon>Pyramimonadophyceae</taxon>
        <taxon>Pyramimonadales</taxon>
        <taxon>Polyblepharidaceae</taxon>
        <taxon>Polyblepharides</taxon>
    </lineage>
</organism>
<evidence type="ECO:0000256" key="1">
    <source>
        <dbReference type="SAM" id="Phobius"/>
    </source>
</evidence>
<gene>
    <name evidence="2" type="ORF">PAMY1081_LOCUS513</name>
</gene>
<feature type="transmembrane region" description="Helical" evidence="1">
    <location>
        <begin position="25"/>
        <end position="49"/>
    </location>
</feature>